<evidence type="ECO:0000313" key="2">
    <source>
        <dbReference type="Proteomes" id="UP001549145"/>
    </source>
</evidence>
<organism evidence="1 2">
    <name type="scientific">Methylobacterium goesingense</name>
    <dbReference type="NCBI Taxonomy" id="243690"/>
    <lineage>
        <taxon>Bacteria</taxon>
        <taxon>Pseudomonadati</taxon>
        <taxon>Pseudomonadota</taxon>
        <taxon>Alphaproteobacteria</taxon>
        <taxon>Hyphomicrobiales</taxon>
        <taxon>Methylobacteriaceae</taxon>
        <taxon>Methylobacterium</taxon>
    </lineage>
</organism>
<reference evidence="1 2" key="1">
    <citation type="submission" date="2024-06" db="EMBL/GenBank/DDBJ databases">
        <title>Genomic Encyclopedia of Type Strains, Phase IV (KMG-IV): sequencing the most valuable type-strain genomes for metagenomic binning, comparative biology and taxonomic classification.</title>
        <authorList>
            <person name="Goeker M."/>
        </authorList>
    </citation>
    <scope>NUCLEOTIDE SEQUENCE [LARGE SCALE GENOMIC DNA]</scope>
    <source>
        <strain evidence="1 2">DSM 21331</strain>
    </source>
</reference>
<name>A0ABV2L2S9_9HYPH</name>
<evidence type="ECO:0000313" key="1">
    <source>
        <dbReference type="EMBL" id="MET3692136.1"/>
    </source>
</evidence>
<gene>
    <name evidence="1" type="ORF">ABID43_001667</name>
</gene>
<sequence>MTTPNSLPWFRPITIVRERSPATRWGFTGLNRAIARLLLWRNRYNGRRTIRSMTSEQIVGLDLDPVAMRLEGEKPFWRA</sequence>
<proteinExistence type="predicted"/>
<evidence type="ECO:0008006" key="3">
    <source>
        <dbReference type="Google" id="ProtNLM"/>
    </source>
</evidence>
<dbReference type="EMBL" id="JBEPMM010000003">
    <property type="protein sequence ID" value="MET3692136.1"/>
    <property type="molecule type" value="Genomic_DNA"/>
</dbReference>
<protein>
    <recommendedName>
        <fullName evidence="3">DUF1127 domain-containing protein</fullName>
    </recommendedName>
</protein>
<keyword evidence="2" id="KW-1185">Reference proteome</keyword>
<accession>A0ABV2L2S9</accession>
<dbReference type="Proteomes" id="UP001549145">
    <property type="component" value="Unassembled WGS sequence"/>
</dbReference>
<comment type="caution">
    <text evidence="1">The sequence shown here is derived from an EMBL/GenBank/DDBJ whole genome shotgun (WGS) entry which is preliminary data.</text>
</comment>